<proteinExistence type="predicted"/>
<name>A0ABS4I3X7_9BACL</name>
<dbReference type="EMBL" id="JAGGKV010000015">
    <property type="protein sequence ID" value="MBP1965629.1"/>
    <property type="molecule type" value="Genomic_DNA"/>
</dbReference>
<comment type="caution">
    <text evidence="1">The sequence shown here is derived from an EMBL/GenBank/DDBJ whole genome shotgun (WGS) entry which is preliminary data.</text>
</comment>
<keyword evidence="2" id="KW-1185">Reference proteome</keyword>
<protein>
    <submittedName>
        <fullName evidence="1">Uncharacterized protein</fullName>
    </submittedName>
</protein>
<evidence type="ECO:0000313" key="1">
    <source>
        <dbReference type="EMBL" id="MBP1965629.1"/>
    </source>
</evidence>
<gene>
    <name evidence="1" type="ORF">J2Z65_004874</name>
</gene>
<dbReference type="Proteomes" id="UP001519344">
    <property type="component" value="Unassembled WGS sequence"/>
</dbReference>
<evidence type="ECO:0000313" key="2">
    <source>
        <dbReference type="Proteomes" id="UP001519344"/>
    </source>
</evidence>
<sequence>MKRMPFERPTEHYEERIFLIDEKICELLKQRKEISNNNPGYPPFEHIKKWAISFHLYEDYLKSVFHVLRNEENYKPIVEPSGFRKHVPILKSVNHEEFFYSVTSMRQYSNASLITFNIDWDVTSDHSVNSNKTRHFELYLGENYQCHMDSGGGSPGHLSFNYVVSPALPDDISGMNFVFRELGSPMMDKPTGDDIVFHVD</sequence>
<organism evidence="1 2">
    <name type="scientific">Paenibacillus aceris</name>
    <dbReference type="NCBI Taxonomy" id="869555"/>
    <lineage>
        <taxon>Bacteria</taxon>
        <taxon>Bacillati</taxon>
        <taxon>Bacillota</taxon>
        <taxon>Bacilli</taxon>
        <taxon>Bacillales</taxon>
        <taxon>Paenibacillaceae</taxon>
        <taxon>Paenibacillus</taxon>
    </lineage>
</organism>
<reference evidence="1 2" key="1">
    <citation type="submission" date="2021-03" db="EMBL/GenBank/DDBJ databases">
        <title>Genomic Encyclopedia of Type Strains, Phase IV (KMG-IV): sequencing the most valuable type-strain genomes for metagenomic binning, comparative biology and taxonomic classification.</title>
        <authorList>
            <person name="Goeker M."/>
        </authorList>
    </citation>
    <scope>NUCLEOTIDE SEQUENCE [LARGE SCALE GENOMIC DNA]</scope>
    <source>
        <strain evidence="1 2">DSM 24950</strain>
    </source>
</reference>
<accession>A0ABS4I3X7</accession>